<evidence type="ECO:0000313" key="3">
    <source>
        <dbReference type="EMBL" id="CAJ1384759.1"/>
    </source>
</evidence>
<feature type="compositionally biased region" description="Basic and acidic residues" evidence="1">
    <location>
        <begin position="518"/>
        <end position="527"/>
    </location>
</feature>
<sequence length="621" mass="65384">VEMDSIQSTTSWRVGTVQHADQRSGAIQADSSQDFATFISDACAELGGIPPSGTRVAFRLTGEAGEAFAEEVVPEDVDFLGTMGQGGRGVGSIKLDGCDDRLSVLPICCAAFGEVFPAPGTAVKFKIVMDATSGLPRADYVRPQPVEKGGKGASRPEPMQLEKAPEGMSTGATFTGTVTSLKESFGFIAPDSSPEEMFFMPKSCRGFGHMLPPIGTRVSYEVVQDEKTGRPRAENIYPEAGGDGAAGALLGTGTTGTISATGAKFGFIMQDHDSSKMFILPMSCTAFGGCIPPVGTRVFYDVVEDGKTGRPRAENVQPMDSSGLVMALGAPALAKGGPSHPKTPRPSSARSVPAMAALPWSGAKGGQAPPSAWEFEEERCGVICQQGDKFGFILQDSGEKMFVMPAACASFGSVIPPEGTRVTFKVVMDGKTGRPRAEDVQDEGRSGVISQTGEKYGFILQDSGESMFVMPAACASFGSVIPPEGTRVTFRVVPDGKTGRPRAEDVQPEPVMAPRWSGKGDGKSLGKDMDEERAGVIFQSGEKYGFILQDSGEKMFVMPAACTSFGSVIPPEGTRVTFHIVPDGKTGRPRAEDVQPEPVLAARRFGKGDGQKGMDGRSAPY</sequence>
<feature type="compositionally biased region" description="Basic and acidic residues" evidence="1">
    <location>
        <begin position="606"/>
        <end position="615"/>
    </location>
</feature>
<dbReference type="SMART" id="SM00357">
    <property type="entry name" value="CSP"/>
    <property type="match status" value="5"/>
</dbReference>
<protein>
    <recommendedName>
        <fullName evidence="2">CSD domain-containing protein</fullName>
    </recommendedName>
</protein>
<dbReference type="AlphaFoldDB" id="A0AA36IC48"/>
<comment type="caution">
    <text evidence="3">The sequence shown here is derived from an EMBL/GenBank/DDBJ whole genome shotgun (WGS) entry which is preliminary data.</text>
</comment>
<gene>
    <name evidence="3" type="ORF">EVOR1521_LOCUS11559</name>
</gene>
<feature type="region of interest" description="Disordered" evidence="1">
    <location>
        <begin position="139"/>
        <end position="170"/>
    </location>
</feature>
<accession>A0AA36IC48</accession>
<feature type="domain" description="CSD" evidence="2">
    <location>
        <begin position="173"/>
        <end position="238"/>
    </location>
</feature>
<evidence type="ECO:0000256" key="1">
    <source>
        <dbReference type="SAM" id="MobiDB-lite"/>
    </source>
</evidence>
<name>A0AA36IC48_9DINO</name>
<dbReference type="GO" id="GO:0003676">
    <property type="term" value="F:nucleic acid binding"/>
    <property type="evidence" value="ECO:0007669"/>
    <property type="project" value="InterPro"/>
</dbReference>
<reference evidence="3" key="1">
    <citation type="submission" date="2023-08" db="EMBL/GenBank/DDBJ databases">
        <authorList>
            <person name="Chen Y."/>
            <person name="Shah S."/>
            <person name="Dougan E. K."/>
            <person name="Thang M."/>
            <person name="Chan C."/>
        </authorList>
    </citation>
    <scope>NUCLEOTIDE SEQUENCE</scope>
</reference>
<dbReference type="PROSITE" id="PS51857">
    <property type="entry name" value="CSD_2"/>
    <property type="match status" value="1"/>
</dbReference>
<feature type="region of interest" description="Disordered" evidence="1">
    <location>
        <begin position="493"/>
        <end position="527"/>
    </location>
</feature>
<dbReference type="InterPro" id="IPR012340">
    <property type="entry name" value="NA-bd_OB-fold"/>
</dbReference>
<organism evidence="3 4">
    <name type="scientific">Effrenium voratum</name>
    <dbReference type="NCBI Taxonomy" id="2562239"/>
    <lineage>
        <taxon>Eukaryota</taxon>
        <taxon>Sar</taxon>
        <taxon>Alveolata</taxon>
        <taxon>Dinophyceae</taxon>
        <taxon>Suessiales</taxon>
        <taxon>Symbiodiniaceae</taxon>
        <taxon>Effrenium</taxon>
    </lineage>
</organism>
<evidence type="ECO:0000259" key="2">
    <source>
        <dbReference type="PROSITE" id="PS51857"/>
    </source>
</evidence>
<feature type="non-terminal residue" evidence="3">
    <location>
        <position position="621"/>
    </location>
</feature>
<keyword evidence="4" id="KW-1185">Reference proteome</keyword>
<dbReference type="Gene3D" id="2.40.50.140">
    <property type="entry name" value="Nucleic acid-binding proteins"/>
    <property type="match status" value="5"/>
</dbReference>
<dbReference type="EMBL" id="CAUJNA010001147">
    <property type="protein sequence ID" value="CAJ1384759.1"/>
    <property type="molecule type" value="Genomic_DNA"/>
</dbReference>
<dbReference type="InterPro" id="IPR002059">
    <property type="entry name" value="CSP_DNA-bd"/>
</dbReference>
<dbReference type="SUPFAM" id="SSF50249">
    <property type="entry name" value="Nucleic acid-binding proteins"/>
    <property type="match status" value="5"/>
</dbReference>
<feature type="region of interest" description="Disordered" evidence="1">
    <location>
        <begin position="601"/>
        <end position="621"/>
    </location>
</feature>
<evidence type="ECO:0000313" key="4">
    <source>
        <dbReference type="Proteomes" id="UP001178507"/>
    </source>
</evidence>
<proteinExistence type="predicted"/>
<dbReference type="Proteomes" id="UP001178507">
    <property type="component" value="Unassembled WGS sequence"/>
</dbReference>
<dbReference type="InterPro" id="IPR011129">
    <property type="entry name" value="CSD"/>
</dbReference>